<evidence type="ECO:0000313" key="1">
    <source>
        <dbReference type="EMBL" id="GME93142.1"/>
    </source>
</evidence>
<organism evidence="1 2">
    <name type="scientific">Ambrosiozyma monospora</name>
    <name type="common">Yeast</name>
    <name type="synonym">Endomycopsis monosporus</name>
    <dbReference type="NCBI Taxonomy" id="43982"/>
    <lineage>
        <taxon>Eukaryota</taxon>
        <taxon>Fungi</taxon>
        <taxon>Dikarya</taxon>
        <taxon>Ascomycota</taxon>
        <taxon>Saccharomycotina</taxon>
        <taxon>Pichiomycetes</taxon>
        <taxon>Pichiales</taxon>
        <taxon>Pichiaceae</taxon>
        <taxon>Ambrosiozyma</taxon>
    </lineage>
</organism>
<evidence type="ECO:0000313" key="2">
    <source>
        <dbReference type="Proteomes" id="UP001165064"/>
    </source>
</evidence>
<protein>
    <submittedName>
        <fullName evidence="1">Unnamed protein product</fullName>
    </submittedName>
</protein>
<sequence length="367" mass="40905">MNFKILYRLVLLICLSLQTQSTAIPARDYTNKEYFMVELANQSTLNEFIDKYPDFQYEHQARALDKYHVFSIDKQSENLTNLGNYNSEDHGLIKREDNELLDSLIDSGVKSIHMLPVKRIVKRAPVPISFGDADGYSFPEPADDGKPVDSSQIKVEDVKKEFGIDDPTFGEQWHIVNSNFPGHEVNVIPVWEKNITGHGVVTALVDDGLDYESPDLADNFCKEGSWDYNDNNPLPKPRLNDDYHGTRCAGEIAAAKGNGYCGVGVAYNSKVSGIRILSGEITPEDEAAAMVYALDVNDIYSCSWGPPDNGRSMDAPAKIVKEALLKGVLDGRDSKGAVYVFASGNGATRGDSFMYRCDGYHLFLWFW</sequence>
<dbReference type="EMBL" id="BSXS01008625">
    <property type="protein sequence ID" value="GME93142.1"/>
    <property type="molecule type" value="Genomic_DNA"/>
</dbReference>
<keyword evidence="2" id="KW-1185">Reference proteome</keyword>
<name>A0ACB5TR96_AMBMO</name>
<comment type="caution">
    <text evidence="1">The sequence shown here is derived from an EMBL/GenBank/DDBJ whole genome shotgun (WGS) entry which is preliminary data.</text>
</comment>
<accession>A0ACB5TR96</accession>
<gene>
    <name evidence="1" type="ORF">Amon02_000925000</name>
</gene>
<dbReference type="Proteomes" id="UP001165064">
    <property type="component" value="Unassembled WGS sequence"/>
</dbReference>
<proteinExistence type="predicted"/>
<reference evidence="1" key="1">
    <citation type="submission" date="2023-04" db="EMBL/GenBank/DDBJ databases">
        <title>Ambrosiozyma monospora NBRC 10751.</title>
        <authorList>
            <person name="Ichikawa N."/>
            <person name="Sato H."/>
            <person name="Tonouchi N."/>
        </authorList>
    </citation>
    <scope>NUCLEOTIDE SEQUENCE</scope>
    <source>
        <strain evidence="1">NBRC 10751</strain>
    </source>
</reference>